<evidence type="ECO:0000313" key="1">
    <source>
        <dbReference type="EMBL" id="SVE31971.1"/>
    </source>
</evidence>
<proteinExistence type="predicted"/>
<feature type="non-terminal residue" evidence="1">
    <location>
        <position position="1"/>
    </location>
</feature>
<protein>
    <submittedName>
        <fullName evidence="1">Uncharacterized protein</fullName>
    </submittedName>
</protein>
<dbReference type="EMBL" id="UINC01209104">
    <property type="protein sequence ID" value="SVE31971.1"/>
    <property type="molecule type" value="Genomic_DNA"/>
</dbReference>
<organism evidence="1">
    <name type="scientific">marine metagenome</name>
    <dbReference type="NCBI Taxonomy" id="408172"/>
    <lineage>
        <taxon>unclassified sequences</taxon>
        <taxon>metagenomes</taxon>
        <taxon>ecological metagenomes</taxon>
    </lineage>
</organism>
<feature type="non-terminal residue" evidence="1">
    <location>
        <position position="68"/>
    </location>
</feature>
<name>A0A383CIK4_9ZZZZ</name>
<reference evidence="1" key="1">
    <citation type="submission" date="2018-05" db="EMBL/GenBank/DDBJ databases">
        <authorList>
            <person name="Lanie J.A."/>
            <person name="Ng W.-L."/>
            <person name="Kazmierczak K.M."/>
            <person name="Andrzejewski T.M."/>
            <person name="Davidsen T.M."/>
            <person name="Wayne K.J."/>
            <person name="Tettelin H."/>
            <person name="Glass J.I."/>
            <person name="Rusch D."/>
            <person name="Podicherti R."/>
            <person name="Tsui H.-C.T."/>
            <person name="Winkler M.E."/>
        </authorList>
    </citation>
    <scope>NUCLEOTIDE SEQUENCE</scope>
</reference>
<accession>A0A383CIK4</accession>
<sequence>FTWPSPDTIQKRRLSFGNGLLNLTNKGTAARLGFCVLIRSMSNALKILSGSCLRQNSSIARVPLVKVR</sequence>
<gene>
    <name evidence="1" type="ORF">METZ01_LOCUS484825</name>
</gene>
<dbReference type="AlphaFoldDB" id="A0A383CIK4"/>